<evidence type="ECO:0000256" key="6">
    <source>
        <dbReference type="ARBA" id="ARBA00022777"/>
    </source>
</evidence>
<proteinExistence type="predicted"/>
<dbReference type="GO" id="GO:0004674">
    <property type="term" value="F:protein serine/threonine kinase activity"/>
    <property type="evidence" value="ECO:0007669"/>
    <property type="project" value="UniProtKB-KW"/>
</dbReference>
<evidence type="ECO:0000256" key="1">
    <source>
        <dbReference type="ARBA" id="ARBA00012513"/>
    </source>
</evidence>
<dbReference type="AlphaFoldDB" id="A0AAV9CKX7"/>
<comment type="catalytic activity">
    <reaction evidence="8">
        <text>L-threonyl-[protein] + ATP = O-phospho-L-threonyl-[protein] + ADP + H(+)</text>
        <dbReference type="Rhea" id="RHEA:46608"/>
        <dbReference type="Rhea" id="RHEA-COMP:11060"/>
        <dbReference type="Rhea" id="RHEA-COMP:11605"/>
        <dbReference type="ChEBI" id="CHEBI:15378"/>
        <dbReference type="ChEBI" id="CHEBI:30013"/>
        <dbReference type="ChEBI" id="CHEBI:30616"/>
        <dbReference type="ChEBI" id="CHEBI:61977"/>
        <dbReference type="ChEBI" id="CHEBI:456216"/>
        <dbReference type="EC" id="2.7.11.1"/>
    </reaction>
</comment>
<keyword evidence="12" id="KW-1185">Reference proteome</keyword>
<dbReference type="GO" id="GO:0005737">
    <property type="term" value="C:cytoplasm"/>
    <property type="evidence" value="ECO:0007669"/>
    <property type="project" value="TreeGrafter"/>
</dbReference>
<evidence type="ECO:0000256" key="2">
    <source>
        <dbReference type="ARBA" id="ARBA00022527"/>
    </source>
</evidence>
<dbReference type="GO" id="GO:0005524">
    <property type="term" value="F:ATP binding"/>
    <property type="evidence" value="ECO:0007669"/>
    <property type="project" value="UniProtKB-KW"/>
</dbReference>
<evidence type="ECO:0000256" key="7">
    <source>
        <dbReference type="ARBA" id="ARBA00022840"/>
    </source>
</evidence>
<protein>
    <recommendedName>
        <fullName evidence="1">non-specific serine/threonine protein kinase</fullName>
        <ecNumber evidence="1">2.7.11.1</ecNumber>
    </recommendedName>
</protein>
<keyword evidence="3" id="KW-0808">Transferase</keyword>
<comment type="caution">
    <text evidence="11">The sequence shown here is derived from an EMBL/GenBank/DDBJ whole genome shotgun (WGS) entry which is preliminary data.</text>
</comment>
<dbReference type="SUPFAM" id="SSF48371">
    <property type="entry name" value="ARM repeat"/>
    <property type="match status" value="1"/>
</dbReference>
<gene>
    <name evidence="11" type="primary">TIO</name>
    <name evidence="11" type="ORF">QJS10_CPB18g00896</name>
</gene>
<comment type="catalytic activity">
    <reaction evidence="9">
        <text>L-seryl-[protein] + ATP = O-phospho-L-seryl-[protein] + ADP + H(+)</text>
        <dbReference type="Rhea" id="RHEA:17989"/>
        <dbReference type="Rhea" id="RHEA-COMP:9863"/>
        <dbReference type="Rhea" id="RHEA-COMP:11604"/>
        <dbReference type="ChEBI" id="CHEBI:15378"/>
        <dbReference type="ChEBI" id="CHEBI:29999"/>
        <dbReference type="ChEBI" id="CHEBI:30616"/>
        <dbReference type="ChEBI" id="CHEBI:83421"/>
        <dbReference type="ChEBI" id="CHEBI:456216"/>
        <dbReference type="EC" id="2.7.11.1"/>
    </reaction>
</comment>
<dbReference type="InterPro" id="IPR000225">
    <property type="entry name" value="Armadillo"/>
</dbReference>
<dbReference type="InterPro" id="IPR000357">
    <property type="entry name" value="HEAT"/>
</dbReference>
<reference evidence="11" key="2">
    <citation type="submission" date="2023-06" db="EMBL/GenBank/DDBJ databases">
        <authorList>
            <person name="Ma L."/>
            <person name="Liu K.-W."/>
            <person name="Li Z."/>
            <person name="Hsiao Y.-Y."/>
            <person name="Qi Y."/>
            <person name="Fu T."/>
            <person name="Tang G."/>
            <person name="Zhang D."/>
            <person name="Sun W.-H."/>
            <person name="Liu D.-K."/>
            <person name="Li Y."/>
            <person name="Chen G.-Z."/>
            <person name="Liu X.-D."/>
            <person name="Liao X.-Y."/>
            <person name="Jiang Y.-T."/>
            <person name="Yu X."/>
            <person name="Hao Y."/>
            <person name="Huang J."/>
            <person name="Zhao X.-W."/>
            <person name="Ke S."/>
            <person name="Chen Y.-Y."/>
            <person name="Wu W.-L."/>
            <person name="Hsu J.-L."/>
            <person name="Lin Y.-F."/>
            <person name="Huang M.-D."/>
            <person name="Li C.-Y."/>
            <person name="Huang L."/>
            <person name="Wang Z.-W."/>
            <person name="Zhao X."/>
            <person name="Zhong W.-Y."/>
            <person name="Peng D.-H."/>
            <person name="Ahmad S."/>
            <person name="Lan S."/>
            <person name="Zhang J.-S."/>
            <person name="Tsai W.-C."/>
            <person name="Van De Peer Y."/>
            <person name="Liu Z.-J."/>
        </authorList>
    </citation>
    <scope>NUCLEOTIDE SEQUENCE</scope>
    <source>
        <strain evidence="11">CP</strain>
        <tissue evidence="11">Leaves</tissue>
    </source>
</reference>
<organism evidence="11 12">
    <name type="scientific">Acorus calamus</name>
    <name type="common">Sweet flag</name>
    <dbReference type="NCBI Taxonomy" id="4465"/>
    <lineage>
        <taxon>Eukaryota</taxon>
        <taxon>Viridiplantae</taxon>
        <taxon>Streptophyta</taxon>
        <taxon>Embryophyta</taxon>
        <taxon>Tracheophyta</taxon>
        <taxon>Spermatophyta</taxon>
        <taxon>Magnoliopsida</taxon>
        <taxon>Liliopsida</taxon>
        <taxon>Acoraceae</taxon>
        <taxon>Acorus</taxon>
    </lineage>
</organism>
<keyword evidence="7" id="KW-0067">ATP-binding</keyword>
<evidence type="ECO:0000256" key="3">
    <source>
        <dbReference type="ARBA" id="ARBA00022679"/>
    </source>
</evidence>
<feature type="repeat" description="ARM" evidence="10">
    <location>
        <begin position="238"/>
        <end position="269"/>
    </location>
</feature>
<evidence type="ECO:0000256" key="9">
    <source>
        <dbReference type="ARBA" id="ARBA00048679"/>
    </source>
</evidence>
<accession>A0AAV9CKX7</accession>
<evidence type="ECO:0000256" key="5">
    <source>
        <dbReference type="ARBA" id="ARBA00022741"/>
    </source>
</evidence>
<evidence type="ECO:0000256" key="8">
    <source>
        <dbReference type="ARBA" id="ARBA00047899"/>
    </source>
</evidence>
<keyword evidence="5" id="KW-0547">Nucleotide-binding</keyword>
<dbReference type="Pfam" id="PF13513">
    <property type="entry name" value="HEAT_EZ"/>
    <property type="match status" value="1"/>
</dbReference>
<evidence type="ECO:0000256" key="4">
    <source>
        <dbReference type="ARBA" id="ARBA00022737"/>
    </source>
</evidence>
<dbReference type="EMBL" id="JAUJYO010000018">
    <property type="protein sequence ID" value="KAK1289460.1"/>
    <property type="molecule type" value="Genomic_DNA"/>
</dbReference>
<dbReference type="InterPro" id="IPR016024">
    <property type="entry name" value="ARM-type_fold"/>
</dbReference>
<dbReference type="EC" id="2.7.11.1" evidence="1"/>
<dbReference type="Proteomes" id="UP001180020">
    <property type="component" value="Unassembled WGS sequence"/>
</dbReference>
<dbReference type="Pfam" id="PF02985">
    <property type="entry name" value="HEAT"/>
    <property type="match status" value="1"/>
</dbReference>
<sequence length="361" mass="39199">MLSRVAFVLKAYSTARGPETVSLAPSTEETLKQILDHAKASGIIDQLCKCLEDTGSSLLSDYDTDLSAQCTHLLGAVRFANSLPPTAGTSGGGDGTIAGSPGLILRCLEHIEAKYLARPVALLAKMTEEVVLDLLMIVSDLARMSKEFYEIINKANLLGFLKICLSHENANVRAKACSAVGNMCRHSPYFYSSLAKHGIISLLVDRCSDPDRRTRKFACFAVGNAAYYSDLLYPELQRVIPQLTKLLLSSEEDKTKSNAAGALSNLVRNSNMLCEAIIAHGAMQLVEDCSMVALSPNKRDAVNESPLKIALFSLSKMCSHVPCRQYLRSSEFFPVLSRLKQSPDSAVVNYASHILSGVFEA</sequence>
<evidence type="ECO:0000313" key="12">
    <source>
        <dbReference type="Proteomes" id="UP001180020"/>
    </source>
</evidence>
<dbReference type="InterPro" id="IPR011989">
    <property type="entry name" value="ARM-like"/>
</dbReference>
<name>A0AAV9CKX7_ACOCL</name>
<dbReference type="PROSITE" id="PS50176">
    <property type="entry name" value="ARM_REPEAT"/>
    <property type="match status" value="1"/>
</dbReference>
<dbReference type="PANTHER" id="PTHR22983:SF6">
    <property type="entry name" value="SERINE_THREONINE-PROTEIN KINASE 36"/>
    <property type="match status" value="1"/>
</dbReference>
<dbReference type="PANTHER" id="PTHR22983">
    <property type="entry name" value="PROTEIN KINASE RELATED"/>
    <property type="match status" value="1"/>
</dbReference>
<keyword evidence="6 11" id="KW-0418">Kinase</keyword>
<evidence type="ECO:0000256" key="10">
    <source>
        <dbReference type="PROSITE-ProRule" id="PRU00259"/>
    </source>
</evidence>
<reference evidence="11" key="1">
    <citation type="journal article" date="2023" name="Nat. Commun.">
        <title>Diploid and tetraploid genomes of Acorus and the evolution of monocots.</title>
        <authorList>
            <person name="Ma L."/>
            <person name="Liu K.W."/>
            <person name="Li Z."/>
            <person name="Hsiao Y.Y."/>
            <person name="Qi Y."/>
            <person name="Fu T."/>
            <person name="Tang G.D."/>
            <person name="Zhang D."/>
            <person name="Sun W.H."/>
            <person name="Liu D.K."/>
            <person name="Li Y."/>
            <person name="Chen G.Z."/>
            <person name="Liu X.D."/>
            <person name="Liao X.Y."/>
            <person name="Jiang Y.T."/>
            <person name="Yu X."/>
            <person name="Hao Y."/>
            <person name="Huang J."/>
            <person name="Zhao X.W."/>
            <person name="Ke S."/>
            <person name="Chen Y.Y."/>
            <person name="Wu W.L."/>
            <person name="Hsu J.L."/>
            <person name="Lin Y.F."/>
            <person name="Huang M.D."/>
            <person name="Li C.Y."/>
            <person name="Huang L."/>
            <person name="Wang Z.W."/>
            <person name="Zhao X."/>
            <person name="Zhong W.Y."/>
            <person name="Peng D.H."/>
            <person name="Ahmad S."/>
            <person name="Lan S."/>
            <person name="Zhang J.S."/>
            <person name="Tsai W.C."/>
            <person name="Van de Peer Y."/>
            <person name="Liu Z.J."/>
        </authorList>
    </citation>
    <scope>NUCLEOTIDE SEQUENCE</scope>
    <source>
        <strain evidence="11">CP</strain>
    </source>
</reference>
<evidence type="ECO:0000313" key="11">
    <source>
        <dbReference type="EMBL" id="KAK1289460.1"/>
    </source>
</evidence>
<dbReference type="FunFam" id="1.25.10.10:FF:000223">
    <property type="entry name" value="Serine/threonine-protein kinase TIO"/>
    <property type="match status" value="1"/>
</dbReference>
<dbReference type="Gene3D" id="1.25.10.10">
    <property type="entry name" value="Leucine-rich Repeat Variant"/>
    <property type="match status" value="2"/>
</dbReference>
<keyword evidence="2" id="KW-0723">Serine/threonine-protein kinase</keyword>
<keyword evidence="4" id="KW-0677">Repeat</keyword>